<dbReference type="SMART" id="SM00558">
    <property type="entry name" value="JmjC"/>
    <property type="match status" value="1"/>
</dbReference>
<dbReference type="GO" id="GO:0016706">
    <property type="term" value="F:2-oxoglutarate-dependent dioxygenase activity"/>
    <property type="evidence" value="ECO:0007669"/>
    <property type="project" value="TreeGrafter"/>
</dbReference>
<comment type="cofactor">
    <cofactor evidence="1">
        <name>Fe(2+)</name>
        <dbReference type="ChEBI" id="CHEBI:29033"/>
    </cofactor>
</comment>
<dbReference type="OrthoDB" id="9764016at2"/>
<keyword evidence="3" id="KW-0223">Dioxygenase</keyword>
<gene>
    <name evidence="7" type="ORF">D0Y50_11085</name>
</gene>
<accession>A0A346NMU5</accession>
<keyword evidence="2" id="KW-0479">Metal-binding</keyword>
<evidence type="ECO:0000256" key="1">
    <source>
        <dbReference type="ARBA" id="ARBA00001954"/>
    </source>
</evidence>
<dbReference type="GO" id="GO:0046872">
    <property type="term" value="F:metal ion binding"/>
    <property type="evidence" value="ECO:0007669"/>
    <property type="project" value="UniProtKB-KW"/>
</dbReference>
<evidence type="ECO:0000256" key="2">
    <source>
        <dbReference type="ARBA" id="ARBA00022723"/>
    </source>
</evidence>
<evidence type="ECO:0000313" key="8">
    <source>
        <dbReference type="Proteomes" id="UP000262073"/>
    </source>
</evidence>
<evidence type="ECO:0000256" key="5">
    <source>
        <dbReference type="ARBA" id="ARBA00023004"/>
    </source>
</evidence>
<dbReference type="Proteomes" id="UP000262073">
    <property type="component" value="Chromosome"/>
</dbReference>
<dbReference type="Gene3D" id="3.40.366.30">
    <property type="entry name" value="50S ribosomal protein L16 arginine hydroxylase, Chain A, Domain 2"/>
    <property type="match status" value="1"/>
</dbReference>
<keyword evidence="4" id="KW-0560">Oxidoreductase</keyword>
<feature type="domain" description="JmjC" evidence="6">
    <location>
        <begin position="91"/>
        <end position="218"/>
    </location>
</feature>
<dbReference type="EMBL" id="CP031769">
    <property type="protein sequence ID" value="AXR06852.1"/>
    <property type="molecule type" value="Genomic_DNA"/>
</dbReference>
<dbReference type="KEGG" id="salm:D0Y50_11085"/>
<keyword evidence="8" id="KW-1185">Reference proteome</keyword>
<evidence type="ECO:0000259" key="6">
    <source>
        <dbReference type="PROSITE" id="PS51184"/>
    </source>
</evidence>
<dbReference type="InterPro" id="IPR046799">
    <property type="entry name" value="ROXA-like_wH"/>
</dbReference>
<dbReference type="Pfam" id="PF08007">
    <property type="entry name" value="JmjC_2"/>
    <property type="match status" value="1"/>
</dbReference>
<dbReference type="SUPFAM" id="SSF51197">
    <property type="entry name" value="Clavaminate synthase-like"/>
    <property type="match status" value="1"/>
</dbReference>
<proteinExistence type="predicted"/>
<reference evidence="7 8" key="1">
    <citation type="submission" date="2018-08" db="EMBL/GenBank/DDBJ databases">
        <title>Salinimonas sediminis sp. nov., a piezophilic bacterium isolated from a deep-sea sediment sample from the New Britain Trench.</title>
        <authorList>
            <person name="Cao J."/>
        </authorList>
    </citation>
    <scope>NUCLEOTIDE SEQUENCE [LARGE SCALE GENOMIC DNA]</scope>
    <source>
        <strain evidence="7 8">N102</strain>
    </source>
</reference>
<name>A0A346NMU5_9ALTE</name>
<dbReference type="InterPro" id="IPR003347">
    <property type="entry name" value="JmjC_dom"/>
</dbReference>
<keyword evidence="5" id="KW-0408">Iron</keyword>
<dbReference type="InterPro" id="IPR039994">
    <property type="entry name" value="NO66-like"/>
</dbReference>
<dbReference type="PANTHER" id="PTHR13096">
    <property type="entry name" value="MINA53 MYC INDUCED NUCLEAR ANTIGEN"/>
    <property type="match status" value="1"/>
</dbReference>
<dbReference type="Pfam" id="PF20514">
    <property type="entry name" value="WHD_ROXA"/>
    <property type="match status" value="1"/>
</dbReference>
<evidence type="ECO:0000313" key="7">
    <source>
        <dbReference type="EMBL" id="AXR06852.1"/>
    </source>
</evidence>
<dbReference type="AlphaFoldDB" id="A0A346NMU5"/>
<dbReference type="PANTHER" id="PTHR13096:SF8">
    <property type="entry name" value="RIBOSOMAL OXYGENASE 1"/>
    <property type="match status" value="1"/>
</dbReference>
<dbReference type="PROSITE" id="PS51184">
    <property type="entry name" value="JMJC"/>
    <property type="match status" value="1"/>
</dbReference>
<evidence type="ECO:0000256" key="3">
    <source>
        <dbReference type="ARBA" id="ARBA00022964"/>
    </source>
</evidence>
<dbReference type="RefSeq" id="WP_117316993.1">
    <property type="nucleotide sequence ID" value="NZ_CP031769.1"/>
</dbReference>
<sequence>MHNLQLDKAIFLRDYWQQQPMVIRQGFPGFDDFLDEHDLAGLSELEEVDSRIIQFHQQQWRIEHGPFEDFEAICQGAWTLLVQGVDRYIDEAAELMEAFNFVPYWRMDDLMISYATPDAGVGPHLDQYDVFLVQGQGRRHWKVGRPGNHETHFPHPQLAQVAPFPPVIDVILEPGDILYIPPGWPHDGVALDNCLTYSVGFRAPDQRQLVNALPDIFDEQNIHNVRYSDATRQPARHPGRVTQSELSTLKSMILDALNQPQWEQSVMRLLSDQQLPIQVPATLIQPQAVVEAVNTGERVCRMPGCRPLFLDNKDTAGLHFFINAEGFTYAGDNTAPLLSLLVGEPVNNIFVETYKPDGAFFDLLATLINKGYWELTDNS</sequence>
<evidence type="ECO:0000256" key="4">
    <source>
        <dbReference type="ARBA" id="ARBA00023002"/>
    </source>
</evidence>
<dbReference type="Gene3D" id="2.60.120.650">
    <property type="entry name" value="Cupin"/>
    <property type="match status" value="1"/>
</dbReference>
<protein>
    <submittedName>
        <fullName evidence="7">Cupin domain-containing protein</fullName>
    </submittedName>
</protein>
<organism evidence="7 8">
    <name type="scientific">Salinimonas sediminis</name>
    <dbReference type="NCBI Taxonomy" id="2303538"/>
    <lineage>
        <taxon>Bacteria</taxon>
        <taxon>Pseudomonadati</taxon>
        <taxon>Pseudomonadota</taxon>
        <taxon>Gammaproteobacteria</taxon>
        <taxon>Alteromonadales</taxon>
        <taxon>Alteromonadaceae</taxon>
        <taxon>Alteromonas/Salinimonas group</taxon>
        <taxon>Salinimonas</taxon>
    </lineage>
</organism>